<accession>A0A836FSK5</accession>
<dbReference type="RefSeq" id="XP_067175400.1">
    <property type="nucleotide sequence ID" value="XM_067320025.1"/>
</dbReference>
<evidence type="ECO:0000313" key="2">
    <source>
        <dbReference type="EMBL" id="KAG5468462.1"/>
    </source>
</evidence>
<feature type="compositionally biased region" description="Polar residues" evidence="1">
    <location>
        <begin position="2376"/>
        <end position="2390"/>
    </location>
</feature>
<dbReference type="InterPro" id="IPR057466">
    <property type="entry name" value="CFAP46_TPR"/>
</dbReference>
<dbReference type="KEGG" id="lmat:92512537"/>
<reference evidence="2 3" key="1">
    <citation type="submission" date="2021-03" db="EMBL/GenBank/DDBJ databases">
        <title>Leishmania (Mundinia) martiniquensis Genome sequencing and assembly.</title>
        <authorList>
            <person name="Almutairi H."/>
            <person name="Gatherer D."/>
        </authorList>
    </citation>
    <scope>NUCLEOTIDE SEQUENCE [LARGE SCALE GENOMIC DNA]</scope>
    <source>
        <strain evidence="2">LSCM1</strain>
    </source>
</reference>
<gene>
    <name evidence="2" type="ORF">LSCM1_02442</name>
</gene>
<feature type="region of interest" description="Disordered" evidence="1">
    <location>
        <begin position="2371"/>
        <end position="2390"/>
    </location>
</feature>
<keyword evidence="3" id="KW-1185">Reference proteome</keyword>
<sequence>MTISTSHVKQLLSTARVYRRPDMLDGILRQVSDTEKTSGRASAELRVLCAEVAVELKQWSAAAELLKGIGSTQETRLLAVRRAFCEVLLTLHDVDESSTLAEEEKAQEYMSGAARALQALAEAVDVWPDSLNTVLTGIRVLWVILSPLLTAGHEADVCDAVAFLAALHQQLRIGGGYTLVQWLVRAALCFRAAERHSDALTRFSAALESAATLSNQRLFVQVLRLAAGAIFMKEKTTVSSKARSDLLPSYRSRPVHFAVLLTSLVLGGYLEMEACRDDMQNAYSALGEGLEAAQPPPEPGPSAPRGKKKQAAVKPPHPIRLVDVFAITQADVIDEVKSDMLFCISLHGTLSPEQVEEMERRCHSSNLRVRSFARFTRVIRDSHLCGLSSLFKCTDASSLSASHRAELRTLSGELVDVLKNASAIDDESERQHTMRTGASLLWNLILPFLQTGMMGDVQAALTTVMDVSQAFVASLRRLFLQVATQQCCNAYDEDNRSVLHHLLPMIQRECERGEVDGAASAFLFRQQWLQHKMAIRDEHESSLTSAQDRCLFALEQARSISNPLRRIPVIKTAFRHLPPIVQEGDATLVSTEAAEPPKAALAHGILTTRRSTVQLYRELLDLCMQDLSSSLYAVAMAVAEALRNLPSPLPGAVVTDIEEVQAAASLHAATILARQLEEAEAHGLHKDVRSVELAGTKTASAEVSEGRLAALLTEAARRGAELENRLSGSGGWIAANACVAFLNWKRASYARGEYHTHLLELLELQKLYAALFEHDEVQDGGLLSDLTVSAVLGLVAEYLVTAKPSAGSGTPLPERQVDRGGFDVLVHCVRTCASCEPSNVQLRRAHAICLEALHIIPAVKQKWFLAMLSPAIARLVGDKTSFAVHPQEQLLILLGVLAGPSAVSDKTVLLRNDVRTLLRKDPCVRLCAWVAAVAVRLRQEEVALECCEMAERLYATNRLGWGSLFEVQLPSSPAGGASAAVGKTAEGGSLKKVLGELVLVQLDVPPAFPKPDPEDWEAYAELLSIKAQIGVQHLDGLNIAARNRAVQLLLTNCVNSAIAAVQGPAASKVERITSAYRMYYAFLRTTRISLETATFVLPSLRMLLSKALLAQLPKRSWNDSFMEVVYQLSCVLVYVSGSSEQDDDVRQLGALLRSLRELLLPRYQKPLKAWEVTVMCRRYPSVGEFLQTSKNMEAELQARGWMIVAQASEEPRSKAEAFALALASSQGGNLATAQCLFEHAYASSLQRADSTPLSEVTSYLRQALRTLEGLPETAPLLKSDEDTQRWSAALANASLTGRFLRSQAEHQRCLHDDDLAGEDGVERGLERRTPARKASAKVHTTKVIGVTFYHAFLGLRIVSLLFRMAPHHSTLETLSGCINSGRQTAPPVSRRDCANVMLDYISSLWHLSAWWLREGAAGEDAVVLQLPASDSLFYGYTEPPSAAQRLRRYLSDEELNLNTAGLWECLLDVGDYLAHTGDEPHAFMIYAWVRFAAALAFGDAEGDSRCALVQRVCNWKMCAVAATSGLSDCPYTKALSRLADARSLVEEAVKRDLERKCVSPSWEAAMVVGECEVRIQLGQTEGAAALAQEVLCRGLECTGWNTTVIRARALRIRARHEALCFRYRDALQTLQEALQLIGATTSSSAPTVISARLWAELCSDRLAALVSEQSTAEAVQWASTVREQLHQWRAAAAASAVQTDTVLAACVRVELEDALEIWVSCLFTTITQQFPLDDDVGYQAAYSTRARHSGAAGELLGEVLLVSEGSTRLRSRLCITHAQWHVRGRVTPEWLAQHGANVDDVRARFLVLLNELRVLDELSLCLQTARSSIMVGVGSLGQVECGAAAATGMSFWQGAVLYWSAIDRVEASALASCLLAAFRQLSMEDLGLPTSKAPAHCEREVLRFIRGAASFSASSVEVGGEPKVEAQATKVGARWHSAVTHETEELRQALQHYSVGDASAYTMADVSAVPALLEKAAAYSRQWPHTRLTAAILVAATRVEVLQRLENQLEQRDNLAGEELRTRTHALLTEAWSRERLAAPRLEKPSSRMRKSAAAGKLCIQSDPSLTKPARPLTEEEEALLHRVSLGIQSAVYHGHLDLAAQLSVELSHLAVLLEIPHIAAAAAEQAQANQLVGLLWRSCVHGMMDSPEGRLWRQMQAVPPLFTNSSSYTQKAKEALSATPMERCLRSCTMLCAEREVAETPRTATEKGVQPAEVSPFVVDGAVLSVAVDADCVDFCIISLRHPDGVVEGRRRHVPQQTWATLADTLQRTEALKEMQLGSTDGGRTGASDERATAEDLSNVMEELNSVAVELFEEFRPSIREYCEKTPLYLCLAPQLQPFPWELTCVLSDCPVLLRELSAAVVVSKTGELRRSGKRASQQPPKQAGSHSTKGVLAGPLVCLIDLFGDRCESVAATCGADHTKSKVSPQFLVTCSSAGAPPDAVYLAWMLRDAAPGALVVNTCGSLTDALPWSCLASLTFTQLNGALIIDGASNAKSQQREERLRLLGSMASALEFPRGSLYPRWMTQALFLLRGAKFVAATAFACSPSVADALARRCLYSASSGKAVVEQLRGKTKDTKAPLVTLYGVIGNGSSKGKA</sequence>
<dbReference type="Pfam" id="PF25439">
    <property type="entry name" value="TPR_CFAP46_N"/>
    <property type="match status" value="1"/>
</dbReference>
<dbReference type="EMBL" id="JAFEUZ010000034">
    <property type="protein sequence ID" value="KAG5468462.1"/>
    <property type="molecule type" value="Genomic_DNA"/>
</dbReference>
<dbReference type="OrthoDB" id="68437at2759"/>
<dbReference type="Proteomes" id="UP000673552">
    <property type="component" value="Chromosome 34"/>
</dbReference>
<proteinExistence type="predicted"/>
<protein>
    <submittedName>
        <fullName evidence="2">Uncharacterized protein</fullName>
    </submittedName>
</protein>
<evidence type="ECO:0000256" key="1">
    <source>
        <dbReference type="SAM" id="MobiDB-lite"/>
    </source>
</evidence>
<feature type="region of interest" description="Disordered" evidence="1">
    <location>
        <begin position="290"/>
        <end position="314"/>
    </location>
</feature>
<name>A0A836FSK5_9TRYP</name>
<dbReference type="GeneID" id="92512537"/>
<comment type="caution">
    <text evidence="2">The sequence shown here is derived from an EMBL/GenBank/DDBJ whole genome shotgun (WGS) entry which is preliminary data.</text>
</comment>
<evidence type="ECO:0000313" key="3">
    <source>
        <dbReference type="Proteomes" id="UP000673552"/>
    </source>
</evidence>
<organism evidence="2 3">
    <name type="scientific">Leishmania martiniquensis</name>
    <dbReference type="NCBI Taxonomy" id="1580590"/>
    <lineage>
        <taxon>Eukaryota</taxon>
        <taxon>Discoba</taxon>
        <taxon>Euglenozoa</taxon>
        <taxon>Kinetoplastea</taxon>
        <taxon>Metakinetoplastina</taxon>
        <taxon>Trypanosomatida</taxon>
        <taxon>Trypanosomatidae</taxon>
        <taxon>Leishmaniinae</taxon>
        <taxon>Leishmania</taxon>
    </lineage>
</organism>